<dbReference type="AlphaFoldDB" id="W7TJZ4"/>
<dbReference type="Proteomes" id="UP000019335">
    <property type="component" value="Chromosome 9"/>
</dbReference>
<dbReference type="Gene3D" id="3.30.870.10">
    <property type="entry name" value="Endonuclease Chain A"/>
    <property type="match status" value="1"/>
</dbReference>
<sequence>MGRIHTLRTRPAPFPHAWIRNETLLCVDQEVGFVGSGLSFGLGKFDTPQHVLKDEAAVVPRRVQDAQARPGTGVQARRPTWCGRDYQNPLVKDMCLVELAHTSLELPYHHRGTVPRLPQHTACVAVTGSACHDLCWHFVNQWNLERAREMEARHAISNARLRQEEFPFALPPPLLPVRLRVGPSLAGGIRPHHPPSHIQADTSSAETGGPAGVDGLARKTVTRLVFGTASSVARPVPSTEEDHGGPPRDVFDAVEQEASQKLKEWLRPREERRQRRLLELQHDVNLTSQCQVLQFQALVEPPVAPPSSRSWANEEVDTKTSLSFPRRHPPQGWAMNEEVEDDAVGCQDRKSSSSSHRSPQLCRDVKEDKNVRVYSSPLSGSAPSSPSKQQLDLLAEAAKDRTGTSQQGRKRQQRMHQYLRLRRALHVRELEAEEEEEVSLGPLASCHCRVVRSLGAWSGALLEPQRSVLEAYEQVISNAEHYLYFENPTFISGVQGTADVSNRLAEALLNRIVRAHDSQETFRVVFLLPLLPVYEGGLHGATPPMLTSALYQQLTSVNTLWRRLQDMVPRPDEYLQFFGLRSYTRLNGDPGKGLAPHLVSEQIFVNSRLLVADDRYVVLGSAALNDRSLMGTRDSEMALVLEDTVWEPGAMNHADYHAGRFARSLRLRLWGEHVGLLDEYVQRRVLEAAMMEDGREELLDQEPAPEDVYAPLLDPSAAATWAYLRRVARKNTAILAHVFPQALPAHTVRSIEALKHVVVDGTVSEATRTFVEEVLGEERAQEEEEILMDALLKEEEGENDGGAFEDVGGVIRGGEHRDAVKEKLKWLGRLQGHLVEYPKEFLADDLTSLRPVNGLQGWSL</sequence>
<dbReference type="InterPro" id="IPR015679">
    <property type="entry name" value="PLipase_D_fam"/>
</dbReference>
<dbReference type="EC" id="3.1.4.4" evidence="2"/>
<feature type="region of interest" description="Disordered" evidence="7">
    <location>
        <begin position="302"/>
        <end position="366"/>
    </location>
</feature>
<keyword evidence="5" id="KW-0442">Lipid degradation</keyword>
<gene>
    <name evidence="9" type="ORF">Naga_100454g3</name>
</gene>
<evidence type="ECO:0000256" key="7">
    <source>
        <dbReference type="SAM" id="MobiDB-lite"/>
    </source>
</evidence>
<evidence type="ECO:0000256" key="2">
    <source>
        <dbReference type="ARBA" id="ARBA00012027"/>
    </source>
</evidence>
<reference evidence="9 10" key="1">
    <citation type="journal article" date="2014" name="Mol. Plant">
        <title>Chromosome Scale Genome Assembly and Transcriptome Profiling of Nannochloropsis gaditana in Nitrogen Depletion.</title>
        <authorList>
            <person name="Corteggiani Carpinelli E."/>
            <person name="Telatin A."/>
            <person name="Vitulo N."/>
            <person name="Forcato C."/>
            <person name="D'Angelo M."/>
            <person name="Schiavon R."/>
            <person name="Vezzi A."/>
            <person name="Giacometti G.M."/>
            <person name="Morosinotto T."/>
            <person name="Valle G."/>
        </authorList>
    </citation>
    <scope>NUCLEOTIDE SEQUENCE [LARGE SCALE GENOMIC DNA]</scope>
    <source>
        <strain evidence="9 10">B-31</strain>
    </source>
</reference>
<evidence type="ECO:0000313" key="10">
    <source>
        <dbReference type="Proteomes" id="UP000019335"/>
    </source>
</evidence>
<evidence type="ECO:0000256" key="4">
    <source>
        <dbReference type="ARBA" id="ARBA00022801"/>
    </source>
</evidence>
<feature type="region of interest" description="Disordered" evidence="7">
    <location>
        <begin position="188"/>
        <end position="214"/>
    </location>
</feature>
<evidence type="ECO:0000256" key="3">
    <source>
        <dbReference type="ARBA" id="ARBA00022737"/>
    </source>
</evidence>
<keyword evidence="4" id="KW-0378">Hydrolase</keyword>
<feature type="domain" description="PLD phosphodiesterase" evidence="8">
    <location>
        <begin position="601"/>
        <end position="628"/>
    </location>
</feature>
<comment type="catalytic activity">
    <reaction evidence="1">
        <text>a 1,2-diacyl-sn-glycero-3-phosphocholine + H2O = a 1,2-diacyl-sn-glycero-3-phosphate + choline + H(+)</text>
        <dbReference type="Rhea" id="RHEA:14445"/>
        <dbReference type="ChEBI" id="CHEBI:15354"/>
        <dbReference type="ChEBI" id="CHEBI:15377"/>
        <dbReference type="ChEBI" id="CHEBI:15378"/>
        <dbReference type="ChEBI" id="CHEBI:57643"/>
        <dbReference type="ChEBI" id="CHEBI:58608"/>
        <dbReference type="EC" id="3.1.4.4"/>
    </reaction>
</comment>
<evidence type="ECO:0000259" key="8">
    <source>
        <dbReference type="PROSITE" id="PS50035"/>
    </source>
</evidence>
<dbReference type="OrthoDB" id="14911at2759"/>
<dbReference type="PANTHER" id="PTHR18896:SF76">
    <property type="entry name" value="PHOSPHOLIPASE"/>
    <property type="match status" value="1"/>
</dbReference>
<comment type="caution">
    <text evidence="9">The sequence shown here is derived from an EMBL/GenBank/DDBJ whole genome shotgun (WGS) entry which is preliminary data.</text>
</comment>
<protein>
    <recommendedName>
        <fullName evidence="2">phospholipase D</fullName>
        <ecNumber evidence="2">3.1.4.4</ecNumber>
    </recommendedName>
</protein>
<dbReference type="CDD" id="cd09141">
    <property type="entry name" value="PLDc_vPLD1_2_yPLD_like_2"/>
    <property type="match status" value="1"/>
</dbReference>
<dbReference type="GO" id="GO:0004630">
    <property type="term" value="F:phospholipase D activity"/>
    <property type="evidence" value="ECO:0007669"/>
    <property type="project" value="UniProtKB-EC"/>
</dbReference>
<evidence type="ECO:0000313" key="9">
    <source>
        <dbReference type="EMBL" id="EWM26417.1"/>
    </source>
</evidence>
<organism evidence="9 10">
    <name type="scientific">Nannochloropsis gaditana</name>
    <dbReference type="NCBI Taxonomy" id="72520"/>
    <lineage>
        <taxon>Eukaryota</taxon>
        <taxon>Sar</taxon>
        <taxon>Stramenopiles</taxon>
        <taxon>Ochrophyta</taxon>
        <taxon>Eustigmatophyceae</taxon>
        <taxon>Eustigmatales</taxon>
        <taxon>Monodopsidaceae</taxon>
        <taxon>Nannochloropsis</taxon>
    </lineage>
</organism>
<proteinExistence type="predicted"/>
<name>W7TJZ4_9STRA</name>
<keyword evidence="3" id="KW-0677">Repeat</keyword>
<keyword evidence="6" id="KW-0443">Lipid metabolism</keyword>
<dbReference type="SUPFAM" id="SSF56024">
    <property type="entry name" value="Phospholipase D/nuclease"/>
    <property type="match status" value="1"/>
</dbReference>
<dbReference type="GO" id="GO:0009395">
    <property type="term" value="P:phospholipid catabolic process"/>
    <property type="evidence" value="ECO:0007669"/>
    <property type="project" value="TreeGrafter"/>
</dbReference>
<accession>W7TJZ4</accession>
<dbReference type="InterPro" id="IPR001736">
    <property type="entry name" value="PLipase_D/transphosphatidylase"/>
</dbReference>
<evidence type="ECO:0000256" key="6">
    <source>
        <dbReference type="ARBA" id="ARBA00023098"/>
    </source>
</evidence>
<dbReference type="PANTHER" id="PTHR18896">
    <property type="entry name" value="PHOSPHOLIPASE D"/>
    <property type="match status" value="1"/>
</dbReference>
<evidence type="ECO:0000256" key="5">
    <source>
        <dbReference type="ARBA" id="ARBA00022963"/>
    </source>
</evidence>
<evidence type="ECO:0000256" key="1">
    <source>
        <dbReference type="ARBA" id="ARBA00000798"/>
    </source>
</evidence>
<dbReference type="EMBL" id="AZIL01000664">
    <property type="protein sequence ID" value="EWM26417.1"/>
    <property type="molecule type" value="Genomic_DNA"/>
</dbReference>
<keyword evidence="10" id="KW-1185">Reference proteome</keyword>
<dbReference type="PROSITE" id="PS50035">
    <property type="entry name" value="PLD"/>
    <property type="match status" value="1"/>
</dbReference>